<dbReference type="GeneID" id="68850753"/>
<gene>
    <name evidence="1" type="ORF">HSR122_0067</name>
</gene>
<dbReference type="RefSeq" id="WP_229110667.1">
    <property type="nucleotide sequence ID" value="NZ_CP064788.1"/>
</dbReference>
<dbReference type="Proteomes" id="UP000662973">
    <property type="component" value="Chromosome"/>
</dbReference>
<dbReference type="KEGG" id="hds:HSR122_0067"/>
<dbReference type="AlphaFoldDB" id="A0A897N909"/>
<name>A0A897N909_9EURY</name>
<dbReference type="EMBL" id="CP064788">
    <property type="protein sequence ID" value="QSG07489.1"/>
    <property type="molecule type" value="Genomic_DNA"/>
</dbReference>
<evidence type="ECO:0000313" key="1">
    <source>
        <dbReference type="EMBL" id="QSG07489.1"/>
    </source>
</evidence>
<protein>
    <submittedName>
        <fullName evidence="1">Uncharacterized protein</fullName>
    </submittedName>
</protein>
<sequence>MSLVLVLLDFANSPAAVQDYPVVRIDENDAGDGEWRTVDLTDGTLSDVVATTKQYTDLVTCGTYE</sequence>
<organism evidence="1 2">
    <name type="scientific">Halapricum desulfuricans</name>
    <dbReference type="NCBI Taxonomy" id="2841257"/>
    <lineage>
        <taxon>Archaea</taxon>
        <taxon>Methanobacteriati</taxon>
        <taxon>Methanobacteriota</taxon>
        <taxon>Stenosarchaea group</taxon>
        <taxon>Halobacteria</taxon>
        <taxon>Halobacteriales</taxon>
        <taxon>Haloarculaceae</taxon>
        <taxon>Halapricum</taxon>
    </lineage>
</organism>
<proteinExistence type="predicted"/>
<keyword evidence="2" id="KW-1185">Reference proteome</keyword>
<evidence type="ECO:0000313" key="2">
    <source>
        <dbReference type="Proteomes" id="UP000662973"/>
    </source>
</evidence>
<reference evidence="1 2" key="1">
    <citation type="submission" date="2020-11" db="EMBL/GenBank/DDBJ databases">
        <title>Carbohydrate-dependent, anaerobic sulfur respiration: A novel catabolism in halophilic archaea.</title>
        <authorList>
            <person name="Sorokin D.Y."/>
            <person name="Messina E."/>
            <person name="Smedile F."/>
            <person name="La Cono V."/>
            <person name="Hallsworth J.E."/>
            <person name="Yakimov M.M."/>
        </authorList>
    </citation>
    <scope>NUCLEOTIDE SEQUENCE [LARGE SCALE GENOMIC DNA]</scope>
    <source>
        <strain evidence="1 2">HSR12-2</strain>
    </source>
</reference>
<accession>A0A897N909</accession>